<evidence type="ECO:0000313" key="2">
    <source>
        <dbReference type="Proteomes" id="UP000624279"/>
    </source>
</evidence>
<comment type="caution">
    <text evidence="1">The sequence shown here is derived from an EMBL/GenBank/DDBJ whole genome shotgun (WGS) entry which is preliminary data.</text>
</comment>
<dbReference type="RefSeq" id="WP_186942262.1">
    <property type="nucleotide sequence ID" value="NZ_JACOGA010000010.1"/>
</dbReference>
<keyword evidence="2" id="KW-1185">Reference proteome</keyword>
<proteinExistence type="predicted"/>
<evidence type="ECO:0000313" key="1">
    <source>
        <dbReference type="EMBL" id="MBC3874261.1"/>
    </source>
</evidence>
<reference evidence="1 2" key="1">
    <citation type="submission" date="2020-08" db="EMBL/GenBank/DDBJ databases">
        <title>Novel species isolated from subtropical streams in China.</title>
        <authorList>
            <person name="Lu H."/>
        </authorList>
    </citation>
    <scope>NUCLEOTIDE SEQUENCE [LARGE SCALE GENOMIC DNA]</scope>
    <source>
        <strain evidence="1 2">LX15W</strain>
    </source>
</reference>
<organism evidence="1 2">
    <name type="scientific">Undibacterium flavidum</name>
    <dbReference type="NCBI Taxonomy" id="2762297"/>
    <lineage>
        <taxon>Bacteria</taxon>
        <taxon>Pseudomonadati</taxon>
        <taxon>Pseudomonadota</taxon>
        <taxon>Betaproteobacteria</taxon>
        <taxon>Burkholderiales</taxon>
        <taxon>Oxalobacteraceae</taxon>
        <taxon>Undibacterium</taxon>
    </lineage>
</organism>
<name>A0ABR6YCI9_9BURK</name>
<accession>A0ABR6YCI9</accession>
<gene>
    <name evidence="1" type="ORF">H8K55_11725</name>
</gene>
<dbReference type="Proteomes" id="UP000624279">
    <property type="component" value="Unassembled WGS sequence"/>
</dbReference>
<sequence>MSSITDFPTKFAILQYLEDPSTNPAINQNDSLPEKWLNDALTWEDAWSEIKPIKWEYWFTMPAWTREDAAYLFFGVCPIRVERKSTPEDLTVNIMEFIKMAEAKQINNLSSRDWLRWGEMNKFCPVGGFRNALMSFTSIKETEGIESISKDGTPKYVSKLILRQSEIIRLIESKGHNPTSLPKPQPGKSGIKAEICAEALKSKQLFTDSTFKTAWDILRAKGQIIDRK</sequence>
<protein>
    <submittedName>
        <fullName evidence="1">Uncharacterized protein</fullName>
    </submittedName>
</protein>
<dbReference type="EMBL" id="JACOGA010000010">
    <property type="protein sequence ID" value="MBC3874261.1"/>
    <property type="molecule type" value="Genomic_DNA"/>
</dbReference>